<reference evidence="3" key="1">
    <citation type="submission" date="2016-02" db="EMBL/GenBank/DDBJ databases">
        <title>Draft genome sequence of Microdochium bolleyi, a fungal endophyte of beachgrass.</title>
        <authorList>
            <consortium name="DOE Joint Genome Institute"/>
            <person name="David A.S."/>
            <person name="May G."/>
            <person name="Haridas S."/>
            <person name="Lim J."/>
            <person name="Wang M."/>
            <person name="Labutti K."/>
            <person name="Lipzen A."/>
            <person name="Barry K."/>
            <person name="Grigoriev I.V."/>
        </authorList>
    </citation>
    <scope>NUCLEOTIDE SEQUENCE [LARGE SCALE GENOMIC DNA]</scope>
    <source>
        <strain evidence="3">J235TASD1</strain>
    </source>
</reference>
<dbReference type="InterPro" id="IPR036412">
    <property type="entry name" value="HAD-like_sf"/>
</dbReference>
<feature type="region of interest" description="Disordered" evidence="1">
    <location>
        <begin position="123"/>
        <end position="150"/>
    </location>
</feature>
<accession>A0A136IMJ5</accession>
<organism evidence="2 3">
    <name type="scientific">Microdochium bolleyi</name>
    <dbReference type="NCBI Taxonomy" id="196109"/>
    <lineage>
        <taxon>Eukaryota</taxon>
        <taxon>Fungi</taxon>
        <taxon>Dikarya</taxon>
        <taxon>Ascomycota</taxon>
        <taxon>Pezizomycotina</taxon>
        <taxon>Sordariomycetes</taxon>
        <taxon>Xylariomycetidae</taxon>
        <taxon>Xylariales</taxon>
        <taxon>Microdochiaceae</taxon>
        <taxon>Microdochium</taxon>
    </lineage>
</organism>
<sequence length="339" mass="36460">MARKPNLLLCFDAFGTLFRPKHSVAQQYGDVARQCGLSSRLREEDVQPCLMAAMKAESKRNPNFGRATGLGATKWWTNVIHNTFAPLLAGTGASIPDDLAPRLLHRFATMDGYTLESPDLVSSLRSLKGTPPPAPPRTASVDGAASGQGVQRGPLYDQIVVGIVTNSDDRVPGILSSAGFAVSPLRYGTELGDPAEMTAIVDADGNDLTDWDIDFHCMSYDVGVAKPDLAIFEAADYMLPRVLDARSTAALSHAEAHQAWQKIYVGDEYAKDVVGSLSAGWNSVLLDHEGSGSDTHEGQAIPILQDVGETTTSITDLFKESPVLSVRSIKDLVRCLRGY</sequence>
<dbReference type="STRING" id="196109.A0A136IMJ5"/>
<keyword evidence="3" id="KW-1185">Reference proteome</keyword>
<evidence type="ECO:0000313" key="2">
    <source>
        <dbReference type="EMBL" id="KXJ86153.1"/>
    </source>
</evidence>
<dbReference type="InterPro" id="IPR023214">
    <property type="entry name" value="HAD_sf"/>
</dbReference>
<evidence type="ECO:0008006" key="4">
    <source>
        <dbReference type="Google" id="ProtNLM"/>
    </source>
</evidence>
<evidence type="ECO:0000256" key="1">
    <source>
        <dbReference type="SAM" id="MobiDB-lite"/>
    </source>
</evidence>
<dbReference type="InParanoid" id="A0A136IMJ5"/>
<protein>
    <recommendedName>
        <fullName evidence="4">Haloacid dehalogenase</fullName>
    </recommendedName>
</protein>
<dbReference type="PANTHER" id="PTHR46191:SF2">
    <property type="entry name" value="HALOACID DEHALOGENASE-LIKE HYDROLASE DOMAIN-CONTAINING PROTEIN 3"/>
    <property type="match status" value="1"/>
</dbReference>
<dbReference type="Gene3D" id="3.40.50.1000">
    <property type="entry name" value="HAD superfamily/HAD-like"/>
    <property type="match status" value="1"/>
</dbReference>
<dbReference type="InterPro" id="IPR051828">
    <property type="entry name" value="HAD-like_hydrolase_domain"/>
</dbReference>
<dbReference type="Proteomes" id="UP000070501">
    <property type="component" value="Unassembled WGS sequence"/>
</dbReference>
<name>A0A136IMJ5_9PEZI</name>
<gene>
    <name evidence="2" type="ORF">Micbo1qcDRAFT_237089</name>
</gene>
<dbReference type="OrthoDB" id="444127at2759"/>
<dbReference type="InterPro" id="IPR044924">
    <property type="entry name" value="HAD-SF_hydro_IA_REG-2-like_cap"/>
</dbReference>
<dbReference type="EMBL" id="KQ964270">
    <property type="protein sequence ID" value="KXJ86153.1"/>
    <property type="molecule type" value="Genomic_DNA"/>
</dbReference>
<proteinExistence type="predicted"/>
<dbReference type="AlphaFoldDB" id="A0A136IMJ5"/>
<dbReference type="FunCoup" id="A0A136IMJ5">
    <property type="interactions" value="146"/>
</dbReference>
<dbReference type="SUPFAM" id="SSF56784">
    <property type="entry name" value="HAD-like"/>
    <property type="match status" value="1"/>
</dbReference>
<dbReference type="Gene3D" id="1.10.150.720">
    <property type="entry name" value="Haloacid dehalogenase-like hydrolase"/>
    <property type="match status" value="1"/>
</dbReference>
<evidence type="ECO:0000313" key="3">
    <source>
        <dbReference type="Proteomes" id="UP000070501"/>
    </source>
</evidence>
<dbReference type="PANTHER" id="PTHR46191">
    <property type="match status" value="1"/>
</dbReference>
<dbReference type="GO" id="GO:0005634">
    <property type="term" value="C:nucleus"/>
    <property type="evidence" value="ECO:0007669"/>
    <property type="project" value="TreeGrafter"/>
</dbReference>